<dbReference type="InterPro" id="IPR012337">
    <property type="entry name" value="RNaseH-like_sf"/>
</dbReference>
<evidence type="ECO:0000313" key="3">
    <source>
        <dbReference type="Proteomes" id="UP000026915"/>
    </source>
</evidence>
<name>A0A061F8Y8_THECC</name>
<dbReference type="EMBL" id="CM001885">
    <property type="protein sequence ID" value="EOY13353.1"/>
    <property type="molecule type" value="Genomic_DNA"/>
</dbReference>
<dbReference type="InterPro" id="IPR002156">
    <property type="entry name" value="RNaseH_domain"/>
</dbReference>
<dbReference type="HOGENOM" id="CLU_000680_21_3_1"/>
<dbReference type="Proteomes" id="UP000026915">
    <property type="component" value="Chromosome 7"/>
</dbReference>
<dbReference type="GO" id="GO:0004523">
    <property type="term" value="F:RNA-DNA hybrid ribonuclease activity"/>
    <property type="evidence" value="ECO:0007669"/>
    <property type="project" value="InterPro"/>
</dbReference>
<reference evidence="2 3" key="1">
    <citation type="journal article" date="2013" name="Genome Biol.">
        <title>The genome sequence of the most widely cultivated cacao type and its use to identify candidate genes regulating pod color.</title>
        <authorList>
            <person name="Motamayor J.C."/>
            <person name="Mockaitis K."/>
            <person name="Schmutz J."/>
            <person name="Haiminen N."/>
            <person name="Iii D.L."/>
            <person name="Cornejo O."/>
            <person name="Findley S.D."/>
            <person name="Zheng P."/>
            <person name="Utro F."/>
            <person name="Royaert S."/>
            <person name="Saski C."/>
            <person name="Jenkins J."/>
            <person name="Podicheti R."/>
            <person name="Zhao M."/>
            <person name="Scheffler B.E."/>
            <person name="Stack J.C."/>
            <person name="Feltus F.A."/>
            <person name="Mustiga G.M."/>
            <person name="Amores F."/>
            <person name="Phillips W."/>
            <person name="Marelli J.P."/>
            <person name="May G.D."/>
            <person name="Shapiro H."/>
            <person name="Ma J."/>
            <person name="Bustamante C.D."/>
            <person name="Schnell R.J."/>
            <person name="Main D."/>
            <person name="Gilbert D."/>
            <person name="Parida L."/>
            <person name="Kuhn D.N."/>
        </authorList>
    </citation>
    <scope>NUCLEOTIDE SEQUENCE [LARGE SCALE GENOMIC DNA]</scope>
    <source>
        <strain evidence="3">cv. Matina 1-6</strain>
    </source>
</reference>
<dbReference type="AlphaFoldDB" id="A0A061F8Y8"/>
<feature type="domain" description="RNase H type-1" evidence="1">
    <location>
        <begin position="9"/>
        <end position="124"/>
    </location>
</feature>
<evidence type="ECO:0000259" key="1">
    <source>
        <dbReference type="Pfam" id="PF13456"/>
    </source>
</evidence>
<dbReference type="OMA" id="NKSMRLW"/>
<organism evidence="2 3">
    <name type="scientific">Theobroma cacao</name>
    <name type="common">Cacao</name>
    <name type="synonym">Cocoa</name>
    <dbReference type="NCBI Taxonomy" id="3641"/>
    <lineage>
        <taxon>Eukaryota</taxon>
        <taxon>Viridiplantae</taxon>
        <taxon>Streptophyta</taxon>
        <taxon>Embryophyta</taxon>
        <taxon>Tracheophyta</taxon>
        <taxon>Spermatophyta</taxon>
        <taxon>Magnoliopsida</taxon>
        <taxon>eudicotyledons</taxon>
        <taxon>Gunneridae</taxon>
        <taxon>Pentapetalae</taxon>
        <taxon>rosids</taxon>
        <taxon>malvids</taxon>
        <taxon>Malvales</taxon>
        <taxon>Malvaceae</taxon>
        <taxon>Byttnerioideae</taxon>
        <taxon>Theobroma</taxon>
    </lineage>
</organism>
<keyword evidence="3" id="KW-1185">Reference proteome</keyword>
<dbReference type="Gramene" id="EOY13353">
    <property type="protein sequence ID" value="EOY13353"/>
    <property type="gene ID" value="TCM_031897"/>
</dbReference>
<evidence type="ECO:0000313" key="2">
    <source>
        <dbReference type="EMBL" id="EOY13353.1"/>
    </source>
</evidence>
<dbReference type="InterPro" id="IPR044730">
    <property type="entry name" value="RNase_H-like_dom_plant"/>
</dbReference>
<dbReference type="PANTHER" id="PTHR33033:SF83">
    <property type="entry name" value="REVERSE TRANSCRIPTASE-LIKE PROTEIN"/>
    <property type="match status" value="1"/>
</dbReference>
<dbReference type="PANTHER" id="PTHR33033">
    <property type="entry name" value="POLYNUCLEOTIDYL TRANSFERASE, RIBONUCLEASE H-LIKE SUPERFAMILY PROTEIN-RELATED"/>
    <property type="match status" value="1"/>
</dbReference>
<sequence length="145" mass="16371">MKRSLPKGKPGPAGIGGLLRDHLGFIRGTFSNHIGTEDSNLAEFKAIHEGLKFFLTSPWASSHNLVIERDSSNGISWVKDHKKVPWRMKNLSTAIEVYLHKYTRISFNHVKREANTIADGLSKAGVIRNSNFKANFEIHNREQPH</sequence>
<dbReference type="Pfam" id="PF13456">
    <property type="entry name" value="RVT_3"/>
    <property type="match status" value="1"/>
</dbReference>
<dbReference type="InParanoid" id="A0A061F8Y8"/>
<gene>
    <name evidence="2" type="ORF">TCM_031897</name>
</gene>
<protein>
    <recommendedName>
        <fullName evidence="1">RNase H type-1 domain-containing protein</fullName>
    </recommendedName>
</protein>
<dbReference type="GO" id="GO:0003676">
    <property type="term" value="F:nucleic acid binding"/>
    <property type="evidence" value="ECO:0007669"/>
    <property type="project" value="InterPro"/>
</dbReference>
<proteinExistence type="predicted"/>
<dbReference type="SUPFAM" id="SSF53098">
    <property type="entry name" value="Ribonuclease H-like"/>
    <property type="match status" value="1"/>
</dbReference>
<dbReference type="Gene3D" id="3.30.420.10">
    <property type="entry name" value="Ribonuclease H-like superfamily/Ribonuclease H"/>
    <property type="match status" value="1"/>
</dbReference>
<dbReference type="CDD" id="cd06222">
    <property type="entry name" value="RNase_H_like"/>
    <property type="match status" value="1"/>
</dbReference>
<accession>A0A061F8Y8</accession>
<dbReference type="InterPro" id="IPR036397">
    <property type="entry name" value="RNaseH_sf"/>
</dbReference>